<evidence type="ECO:0000313" key="1">
    <source>
        <dbReference type="EMBL" id="XDO97313.1"/>
    </source>
</evidence>
<organism evidence="1">
    <name type="scientific">Caulobacter sp. 73W</name>
    <dbReference type="NCBI Taxonomy" id="3161137"/>
    <lineage>
        <taxon>Bacteria</taxon>
        <taxon>Pseudomonadati</taxon>
        <taxon>Pseudomonadota</taxon>
        <taxon>Alphaproteobacteria</taxon>
        <taxon>Caulobacterales</taxon>
        <taxon>Caulobacteraceae</taxon>
        <taxon>Caulobacter</taxon>
    </lineage>
</organism>
<dbReference type="SUPFAM" id="SSF51120">
    <property type="entry name" value="beta-Roll"/>
    <property type="match status" value="1"/>
</dbReference>
<protein>
    <submittedName>
        <fullName evidence="1">Uncharacterized protein</fullName>
    </submittedName>
</protein>
<dbReference type="InterPro" id="IPR011049">
    <property type="entry name" value="Serralysin-like_metalloprot_C"/>
</dbReference>
<gene>
    <name evidence="1" type="ORF">ABOZ73_02525</name>
</gene>
<name>A0AB39KVE4_9CAUL</name>
<dbReference type="EMBL" id="CP158375">
    <property type="protein sequence ID" value="XDO97313.1"/>
    <property type="molecule type" value="Genomic_DNA"/>
</dbReference>
<dbReference type="Pfam" id="PF19198">
    <property type="entry name" value="RsaA_NTD"/>
    <property type="match status" value="1"/>
</dbReference>
<dbReference type="RefSeq" id="WP_369060450.1">
    <property type="nucleotide sequence ID" value="NZ_CP158375.1"/>
</dbReference>
<accession>A0AB39KVE4</accession>
<sequence length="469" mass="48486">MSTQSTLESIYRNLHRIPTDKPLSSDASAQLKMMADGIDAGKAGLVGTGWNFNGALAWILDSVNATSAVAIAAYGFMTDTSVTGGGLNYLVSAYGSNPNSLNSDYYKGFSLENRYINFAVSIATEPSAMTKFRSDFAPLTLAEALKKAYGEIFGTTKTDAEFSAMLTPERAAYFASYGGDGLNGLGTKAALVGWLLAEAVKSDVGPYAQATRNLLLDIAGDGDAPSSARFMANWGPGGDYAPGGAADPGLPGGRVVIENDWKVAVNKPDASSNVRALATDGDDIIISKTGLALGASISTGAGHDIITISGGLTRGDIDAGSGNDIITVSGADGQITTGTGQDWVQVTSFGPLHNHGIVPDIIPTAIITDFEAGKDHVGFDAKLGSGAKLDIQTAHLWRAGATLQDALTVVAGQTAAGKNSVFEWNGNTYVFHQNDKAELDMEDGLVMLAGVTGLTVANGPQMAGDIHFG</sequence>
<proteinExistence type="predicted"/>
<reference evidence="1" key="1">
    <citation type="submission" date="2024-06" db="EMBL/GenBank/DDBJ databases">
        <title>Caulobacter inopinatus, sp. nov.</title>
        <authorList>
            <person name="Donachie S.P."/>
        </authorList>
    </citation>
    <scope>NUCLEOTIDE SEQUENCE</scope>
    <source>
        <strain evidence="1">73W</strain>
    </source>
</reference>
<dbReference type="AlphaFoldDB" id="A0AB39KVE4"/>
<dbReference type="Gene3D" id="2.160.20.160">
    <property type="match status" value="1"/>
</dbReference>